<dbReference type="InterPro" id="IPR002889">
    <property type="entry name" value="WSC_carb-bd"/>
</dbReference>
<keyword evidence="6" id="KW-0325">Glycoprotein</keyword>
<dbReference type="Proteomes" id="UP000807353">
    <property type="component" value="Unassembled WGS sequence"/>
</dbReference>
<evidence type="ECO:0000256" key="7">
    <source>
        <dbReference type="SAM" id="SignalP"/>
    </source>
</evidence>
<keyword evidence="2" id="KW-0812">Transmembrane</keyword>
<feature type="domain" description="WSC" evidence="8">
    <location>
        <begin position="34"/>
        <end position="129"/>
    </location>
</feature>
<comment type="subcellular location">
    <subcellularLocation>
        <location evidence="1">Membrane</location>
        <topology evidence="1">Single-pass membrane protein</topology>
    </subcellularLocation>
</comment>
<evidence type="ECO:0000313" key="9">
    <source>
        <dbReference type="EMBL" id="KAF9455207.1"/>
    </source>
</evidence>
<dbReference type="PANTHER" id="PTHR24269">
    <property type="entry name" value="KREMEN PROTEIN"/>
    <property type="match status" value="1"/>
</dbReference>
<feature type="signal peptide" evidence="7">
    <location>
        <begin position="1"/>
        <end position="16"/>
    </location>
</feature>
<dbReference type="EMBL" id="MU150914">
    <property type="protein sequence ID" value="KAF9455207.1"/>
    <property type="molecule type" value="Genomic_DNA"/>
</dbReference>
<evidence type="ECO:0000256" key="2">
    <source>
        <dbReference type="ARBA" id="ARBA00022692"/>
    </source>
</evidence>
<keyword evidence="3 7" id="KW-0732">Signal</keyword>
<evidence type="ECO:0000313" key="10">
    <source>
        <dbReference type="Proteomes" id="UP000807353"/>
    </source>
</evidence>
<dbReference type="Pfam" id="PF01822">
    <property type="entry name" value="WSC"/>
    <property type="match status" value="1"/>
</dbReference>
<feature type="chain" id="PRO_5040175116" evidence="7">
    <location>
        <begin position="17"/>
        <end position="131"/>
    </location>
</feature>
<evidence type="ECO:0000256" key="3">
    <source>
        <dbReference type="ARBA" id="ARBA00022729"/>
    </source>
</evidence>
<gene>
    <name evidence="9" type="ORF">BDZ94DRAFT_1278625</name>
</gene>
<accession>A0A9P5XPB4</accession>
<protein>
    <submittedName>
        <fullName evidence="9">WSC domain-containing protein</fullName>
    </submittedName>
</protein>
<dbReference type="PROSITE" id="PS51212">
    <property type="entry name" value="WSC"/>
    <property type="match status" value="1"/>
</dbReference>
<dbReference type="GO" id="GO:0005886">
    <property type="term" value="C:plasma membrane"/>
    <property type="evidence" value="ECO:0007669"/>
    <property type="project" value="TreeGrafter"/>
</dbReference>
<reference evidence="9" key="1">
    <citation type="submission" date="2020-11" db="EMBL/GenBank/DDBJ databases">
        <authorList>
            <consortium name="DOE Joint Genome Institute"/>
            <person name="Ahrendt S."/>
            <person name="Riley R."/>
            <person name="Andreopoulos W."/>
            <person name="Labutti K."/>
            <person name="Pangilinan J."/>
            <person name="Ruiz-Duenas F.J."/>
            <person name="Barrasa J.M."/>
            <person name="Sanchez-Garcia M."/>
            <person name="Camarero S."/>
            <person name="Miyauchi S."/>
            <person name="Serrano A."/>
            <person name="Linde D."/>
            <person name="Babiker R."/>
            <person name="Drula E."/>
            <person name="Ayuso-Fernandez I."/>
            <person name="Pacheco R."/>
            <person name="Padilla G."/>
            <person name="Ferreira P."/>
            <person name="Barriuso J."/>
            <person name="Kellner H."/>
            <person name="Castanera R."/>
            <person name="Alfaro M."/>
            <person name="Ramirez L."/>
            <person name="Pisabarro A.G."/>
            <person name="Kuo A."/>
            <person name="Tritt A."/>
            <person name="Lipzen A."/>
            <person name="He G."/>
            <person name="Yan M."/>
            <person name="Ng V."/>
            <person name="Cullen D."/>
            <person name="Martin F."/>
            <person name="Rosso M.-N."/>
            <person name="Henrissat B."/>
            <person name="Hibbett D."/>
            <person name="Martinez A.T."/>
            <person name="Grigoriev I.V."/>
        </authorList>
    </citation>
    <scope>NUCLEOTIDE SEQUENCE</scope>
    <source>
        <strain evidence="9">CBS 247.69</strain>
    </source>
</reference>
<evidence type="ECO:0000256" key="5">
    <source>
        <dbReference type="ARBA" id="ARBA00023136"/>
    </source>
</evidence>
<evidence type="ECO:0000256" key="6">
    <source>
        <dbReference type="ARBA" id="ARBA00023180"/>
    </source>
</evidence>
<keyword evidence="5" id="KW-0472">Membrane</keyword>
<name>A0A9P5XPB4_9AGAR</name>
<proteinExistence type="predicted"/>
<dbReference type="PANTHER" id="PTHR24269:SF16">
    <property type="entry name" value="PROTEIN SLG1"/>
    <property type="match status" value="1"/>
</dbReference>
<comment type="caution">
    <text evidence="9">The sequence shown here is derived from an EMBL/GenBank/DDBJ whole genome shotgun (WGS) entry which is preliminary data.</text>
</comment>
<evidence type="ECO:0000256" key="4">
    <source>
        <dbReference type="ARBA" id="ARBA00022989"/>
    </source>
</evidence>
<evidence type="ECO:0000259" key="8">
    <source>
        <dbReference type="PROSITE" id="PS51212"/>
    </source>
</evidence>
<evidence type="ECO:0000256" key="1">
    <source>
        <dbReference type="ARBA" id="ARBA00004167"/>
    </source>
</evidence>
<keyword evidence="10" id="KW-1185">Reference proteome</keyword>
<sequence>MLSLFVTALLAVSTFAAPNDAQRRDVGEAEVPAGWAAVSCFTDQGGERTLNAVSASSPDLMTLAVCTSFCSHNFGAFTYAGVEFGKECWCDNTINPPGTPADSGCDMECSGDVTQSCGGPNRVFIAQRNAA</sequence>
<organism evidence="9 10">
    <name type="scientific">Collybia nuda</name>
    <dbReference type="NCBI Taxonomy" id="64659"/>
    <lineage>
        <taxon>Eukaryota</taxon>
        <taxon>Fungi</taxon>
        <taxon>Dikarya</taxon>
        <taxon>Basidiomycota</taxon>
        <taxon>Agaricomycotina</taxon>
        <taxon>Agaricomycetes</taxon>
        <taxon>Agaricomycetidae</taxon>
        <taxon>Agaricales</taxon>
        <taxon>Tricholomatineae</taxon>
        <taxon>Clitocybaceae</taxon>
        <taxon>Collybia</taxon>
    </lineage>
</organism>
<keyword evidence="4" id="KW-1133">Transmembrane helix</keyword>
<dbReference type="SMART" id="SM00321">
    <property type="entry name" value="WSC"/>
    <property type="match status" value="1"/>
</dbReference>
<dbReference type="InterPro" id="IPR051836">
    <property type="entry name" value="Kremen_rcpt"/>
</dbReference>
<dbReference type="OrthoDB" id="5985073at2759"/>
<dbReference type="AlphaFoldDB" id="A0A9P5XPB4"/>